<reference evidence="3" key="1">
    <citation type="journal article" date="2019" name="Int. J. Syst. Evol. Microbiol.">
        <title>The Global Catalogue of Microorganisms (GCM) 10K type strain sequencing project: providing services to taxonomists for standard genome sequencing and annotation.</title>
        <authorList>
            <consortium name="The Broad Institute Genomics Platform"/>
            <consortium name="The Broad Institute Genome Sequencing Center for Infectious Disease"/>
            <person name="Wu L."/>
            <person name="Ma J."/>
        </authorList>
    </citation>
    <scope>NUCLEOTIDE SEQUENCE [LARGE SCALE GENOMIC DNA]</scope>
    <source>
        <strain evidence="3">JCM 6833</strain>
    </source>
</reference>
<organism evidence="2 3">
    <name type="scientific">Actinomadura fulvescens</name>
    <dbReference type="NCBI Taxonomy" id="46160"/>
    <lineage>
        <taxon>Bacteria</taxon>
        <taxon>Bacillati</taxon>
        <taxon>Actinomycetota</taxon>
        <taxon>Actinomycetes</taxon>
        <taxon>Streptosporangiales</taxon>
        <taxon>Thermomonosporaceae</taxon>
        <taxon>Actinomadura</taxon>
    </lineage>
</organism>
<evidence type="ECO:0000313" key="3">
    <source>
        <dbReference type="Proteomes" id="UP001501509"/>
    </source>
</evidence>
<accession>A0ABP6D318</accession>
<comment type="caution">
    <text evidence="2">The sequence shown here is derived from an EMBL/GenBank/DDBJ whole genome shotgun (WGS) entry which is preliminary data.</text>
</comment>
<dbReference type="SUPFAM" id="SSF109854">
    <property type="entry name" value="DinB/YfiT-like putative metalloenzymes"/>
    <property type="match status" value="1"/>
</dbReference>
<dbReference type="NCBIfam" id="TIGR03083">
    <property type="entry name" value="maleylpyruvate isomerase family mycothiol-dependent enzyme"/>
    <property type="match status" value="1"/>
</dbReference>
<dbReference type="GO" id="GO:0016853">
    <property type="term" value="F:isomerase activity"/>
    <property type="evidence" value="ECO:0007669"/>
    <property type="project" value="UniProtKB-KW"/>
</dbReference>
<dbReference type="InterPro" id="IPR017517">
    <property type="entry name" value="Maleyloyr_isom"/>
</dbReference>
<dbReference type="InterPro" id="IPR034660">
    <property type="entry name" value="DinB/YfiT-like"/>
</dbReference>
<evidence type="ECO:0000313" key="2">
    <source>
        <dbReference type="EMBL" id="GAA2630107.1"/>
    </source>
</evidence>
<dbReference type="EMBL" id="BAAATD010000015">
    <property type="protein sequence ID" value="GAA2630107.1"/>
    <property type="molecule type" value="Genomic_DNA"/>
</dbReference>
<dbReference type="Gene3D" id="1.20.120.450">
    <property type="entry name" value="dinb family like domain"/>
    <property type="match status" value="1"/>
</dbReference>
<dbReference type="Pfam" id="PF11716">
    <property type="entry name" value="MDMPI_N"/>
    <property type="match status" value="1"/>
</dbReference>
<name>A0ABP6D318_9ACTN</name>
<sequence>MDRDEIWRTIDEQRRGLADLFDDLTEREWETPSLCAGWRVRDVAAHLTLAQTGVFPALRALVRARGSVNRMIRDSARRQAELPVDGYAPMLRAMVGSRVTAPGLSELEPLIDVLVHGQDIAVPLSRTRPMPTEAAAVAASHVWPALWPFRAERRLRGVRLVATDHTWTAGEGALVEGPISAILLLITGRPVALPLLAGPGVPELEARLSAR</sequence>
<keyword evidence="3" id="KW-1185">Reference proteome</keyword>
<protein>
    <submittedName>
        <fullName evidence="2">Maleylpyruvate isomerase family mycothiol-dependent enzyme</fullName>
    </submittedName>
</protein>
<evidence type="ECO:0000259" key="1">
    <source>
        <dbReference type="Pfam" id="PF11716"/>
    </source>
</evidence>
<keyword evidence="2" id="KW-0413">Isomerase</keyword>
<dbReference type="RefSeq" id="WP_344547697.1">
    <property type="nucleotide sequence ID" value="NZ_BAAATD010000015.1"/>
</dbReference>
<feature type="domain" description="Mycothiol-dependent maleylpyruvate isomerase metal-binding" evidence="1">
    <location>
        <begin position="12"/>
        <end position="81"/>
    </location>
</feature>
<proteinExistence type="predicted"/>
<dbReference type="InterPro" id="IPR024344">
    <property type="entry name" value="MDMPI_metal-binding"/>
</dbReference>
<dbReference type="Proteomes" id="UP001501509">
    <property type="component" value="Unassembled WGS sequence"/>
</dbReference>
<gene>
    <name evidence="2" type="ORF">GCM10010411_79810</name>
</gene>